<dbReference type="EMBL" id="MNPL01001370">
    <property type="protein sequence ID" value="OQR79232.1"/>
    <property type="molecule type" value="Genomic_DNA"/>
</dbReference>
<evidence type="ECO:0000313" key="1">
    <source>
        <dbReference type="EMBL" id="OQR79232.1"/>
    </source>
</evidence>
<gene>
    <name evidence="1" type="ORF">BIW11_05881</name>
</gene>
<proteinExistence type="predicted"/>
<accession>A0A1V9Y0K8</accession>
<keyword evidence="2" id="KW-1185">Reference proteome</keyword>
<dbReference type="InParanoid" id="A0A1V9Y0K8"/>
<organism evidence="1 2">
    <name type="scientific">Tropilaelaps mercedesae</name>
    <dbReference type="NCBI Taxonomy" id="418985"/>
    <lineage>
        <taxon>Eukaryota</taxon>
        <taxon>Metazoa</taxon>
        <taxon>Ecdysozoa</taxon>
        <taxon>Arthropoda</taxon>
        <taxon>Chelicerata</taxon>
        <taxon>Arachnida</taxon>
        <taxon>Acari</taxon>
        <taxon>Parasitiformes</taxon>
        <taxon>Mesostigmata</taxon>
        <taxon>Gamasina</taxon>
        <taxon>Dermanyssoidea</taxon>
        <taxon>Laelapidae</taxon>
        <taxon>Tropilaelaps</taxon>
    </lineage>
</organism>
<protein>
    <submittedName>
        <fullName evidence="1">Uncharacterized protein</fullName>
    </submittedName>
</protein>
<sequence length="215" mass="24958">MANKRDRQATRNKIKELDDALRLFWFVVRYDSIEVGLSEPEIAPFTSIIKNCPDLFVITSRDTLSLKAFSDIMHNVRQKANRKWDAVDVRNSRIYYPLVYALEKIKETLEMTWTFTYPVPRDVFTLVLATCDYANKLPPIVGPQSKYGASICCLIDDFEVTTTWVRHKRPAPRFTTFSPPGKLHDLREFFYDFLPLMDKSGIEGSLVKYRSTQVS</sequence>
<name>A0A1V9Y0K8_9ACAR</name>
<dbReference type="Proteomes" id="UP000192247">
    <property type="component" value="Unassembled WGS sequence"/>
</dbReference>
<reference evidence="1 2" key="1">
    <citation type="journal article" date="2017" name="Gigascience">
        <title>Draft genome of the honey bee ectoparasitic mite, Tropilaelaps mercedesae, is shaped by the parasitic life history.</title>
        <authorList>
            <person name="Dong X."/>
            <person name="Armstrong S.D."/>
            <person name="Xia D."/>
            <person name="Makepeace B.L."/>
            <person name="Darby A.C."/>
            <person name="Kadowaki T."/>
        </authorList>
    </citation>
    <scope>NUCLEOTIDE SEQUENCE [LARGE SCALE GENOMIC DNA]</scope>
    <source>
        <strain evidence="1">Wuxi-XJTLU</strain>
    </source>
</reference>
<comment type="caution">
    <text evidence="1">The sequence shown here is derived from an EMBL/GenBank/DDBJ whole genome shotgun (WGS) entry which is preliminary data.</text>
</comment>
<evidence type="ECO:0000313" key="2">
    <source>
        <dbReference type="Proteomes" id="UP000192247"/>
    </source>
</evidence>
<dbReference type="AlphaFoldDB" id="A0A1V9Y0K8"/>